<dbReference type="PROSITE" id="PS50059">
    <property type="entry name" value="FKBP_PPIASE"/>
    <property type="match status" value="1"/>
</dbReference>
<dbReference type="InterPro" id="IPR001179">
    <property type="entry name" value="PPIase_FKBP_dom"/>
</dbReference>
<dbReference type="Gene3D" id="3.10.50.40">
    <property type="match status" value="1"/>
</dbReference>
<protein>
    <recommendedName>
        <fullName evidence="1">peptidylprolyl isomerase</fullName>
        <ecNumber evidence="1">5.2.1.8</ecNumber>
    </recommendedName>
</protein>
<dbReference type="InterPro" id="IPR046357">
    <property type="entry name" value="PPIase_dom_sf"/>
</dbReference>
<evidence type="ECO:0000313" key="5">
    <source>
        <dbReference type="Proteomes" id="UP000019373"/>
    </source>
</evidence>
<keyword evidence="1" id="KW-0413">Isomerase</keyword>
<evidence type="ECO:0000259" key="3">
    <source>
        <dbReference type="PROSITE" id="PS50059"/>
    </source>
</evidence>
<dbReference type="SUPFAM" id="SSF54534">
    <property type="entry name" value="FKBP-like"/>
    <property type="match status" value="1"/>
</dbReference>
<dbReference type="OrthoDB" id="1902587at2759"/>
<dbReference type="GO" id="GO:0003755">
    <property type="term" value="F:peptidyl-prolyl cis-trans isomerase activity"/>
    <property type="evidence" value="ECO:0007669"/>
    <property type="project" value="UniProtKB-KW"/>
</dbReference>
<accession>U1I0P5</accession>
<dbReference type="GeneID" id="19237378"/>
<evidence type="ECO:0000256" key="1">
    <source>
        <dbReference type="PROSITE-ProRule" id="PRU00277"/>
    </source>
</evidence>
<evidence type="ECO:0000313" key="4">
    <source>
        <dbReference type="EMBL" id="ERF76785.1"/>
    </source>
</evidence>
<gene>
    <name evidence="4" type="ORF">EPUS_02324</name>
</gene>
<feature type="region of interest" description="Disordered" evidence="2">
    <location>
        <begin position="1"/>
        <end position="21"/>
    </location>
</feature>
<dbReference type="EC" id="5.2.1.8" evidence="1"/>
<dbReference type="RefSeq" id="XP_007785997.1">
    <property type="nucleotide sequence ID" value="XM_007787807.1"/>
</dbReference>
<dbReference type="HOGENOM" id="CLU_013615_12_1_1"/>
<feature type="domain" description="PPIase FKBP-type" evidence="3">
    <location>
        <begin position="22"/>
        <end position="73"/>
    </location>
</feature>
<dbReference type="Pfam" id="PF00254">
    <property type="entry name" value="FKBP_C"/>
    <property type="match status" value="1"/>
</dbReference>
<keyword evidence="1" id="KW-0697">Rotamase</keyword>
<sequence length="73" mass="8247">MSETLQKEVISPGNGIDKPKAGDVVTMDYTGWLYEKNQPENRGKLFDSSQERGEFNTKIGVKKVIQGTYFHLP</sequence>
<comment type="catalytic activity">
    <reaction evidence="1">
        <text>[protein]-peptidylproline (omega=180) = [protein]-peptidylproline (omega=0)</text>
        <dbReference type="Rhea" id="RHEA:16237"/>
        <dbReference type="Rhea" id="RHEA-COMP:10747"/>
        <dbReference type="Rhea" id="RHEA-COMP:10748"/>
        <dbReference type="ChEBI" id="CHEBI:83833"/>
        <dbReference type="ChEBI" id="CHEBI:83834"/>
        <dbReference type="EC" id="5.2.1.8"/>
    </reaction>
</comment>
<evidence type="ECO:0000256" key="2">
    <source>
        <dbReference type="SAM" id="MobiDB-lite"/>
    </source>
</evidence>
<dbReference type="EMBL" id="KE720721">
    <property type="protein sequence ID" value="ERF76785.1"/>
    <property type="molecule type" value="Genomic_DNA"/>
</dbReference>
<keyword evidence="5" id="KW-1185">Reference proteome</keyword>
<name>U1I0P5_ENDPU</name>
<reference evidence="5" key="1">
    <citation type="journal article" date="2014" name="BMC Genomics">
        <title>Genome characteristics reveal the impact of lichenization on lichen-forming fungus Endocarpon pusillum Hedwig (Verrucariales, Ascomycota).</title>
        <authorList>
            <person name="Wang Y.-Y."/>
            <person name="Liu B."/>
            <person name="Zhang X.-Y."/>
            <person name="Zhou Q.-M."/>
            <person name="Zhang T."/>
            <person name="Li H."/>
            <person name="Yu Y.-F."/>
            <person name="Zhang X.-L."/>
            <person name="Hao X.-Y."/>
            <person name="Wang M."/>
            <person name="Wang L."/>
            <person name="Wei J.-C."/>
        </authorList>
    </citation>
    <scope>NUCLEOTIDE SEQUENCE [LARGE SCALE GENOMIC DNA]</scope>
    <source>
        <strain evidence="5">Z07020 / HMAS-L-300199</strain>
    </source>
</reference>
<dbReference type="AlphaFoldDB" id="U1I0P5"/>
<dbReference type="Proteomes" id="UP000019373">
    <property type="component" value="Unassembled WGS sequence"/>
</dbReference>
<proteinExistence type="predicted"/>
<organism evidence="4 5">
    <name type="scientific">Endocarpon pusillum (strain Z07020 / HMAS-L-300199)</name>
    <name type="common">Lichen-forming fungus</name>
    <dbReference type="NCBI Taxonomy" id="1263415"/>
    <lineage>
        <taxon>Eukaryota</taxon>
        <taxon>Fungi</taxon>
        <taxon>Dikarya</taxon>
        <taxon>Ascomycota</taxon>
        <taxon>Pezizomycotina</taxon>
        <taxon>Eurotiomycetes</taxon>
        <taxon>Chaetothyriomycetidae</taxon>
        <taxon>Verrucariales</taxon>
        <taxon>Verrucariaceae</taxon>
        <taxon>Endocarpon</taxon>
    </lineage>
</organism>
<dbReference type="OMA" id="EFNTKIG"/>
<dbReference type="eggNOG" id="KOG0544">
    <property type="taxonomic scope" value="Eukaryota"/>
</dbReference>